<proteinExistence type="predicted"/>
<dbReference type="EMBL" id="QXFV01002708">
    <property type="protein sequence ID" value="KAE8984310.1"/>
    <property type="molecule type" value="Genomic_DNA"/>
</dbReference>
<evidence type="ECO:0000313" key="6">
    <source>
        <dbReference type="Proteomes" id="UP000435112"/>
    </source>
</evidence>
<evidence type="ECO:0000313" key="1">
    <source>
        <dbReference type="EMBL" id="KAE8982182.1"/>
    </source>
</evidence>
<evidence type="ECO:0000313" key="5">
    <source>
        <dbReference type="Proteomes" id="UP000434957"/>
    </source>
</evidence>
<keyword evidence="5" id="KW-1185">Reference proteome</keyword>
<dbReference type="AlphaFoldDB" id="A0A6A3IQG9"/>
<comment type="caution">
    <text evidence="2">The sequence shown here is derived from an EMBL/GenBank/DDBJ whole genome shotgun (WGS) entry which is preliminary data.</text>
</comment>
<reference evidence="4 6" key="1">
    <citation type="submission" date="2018-09" db="EMBL/GenBank/DDBJ databases">
        <title>Genomic investigation of the strawberry pathogen Phytophthora fragariae indicates pathogenicity is determined by transcriptional variation in three key races.</title>
        <authorList>
            <person name="Adams T.M."/>
            <person name="Armitage A.D."/>
            <person name="Sobczyk M.K."/>
            <person name="Bates H.J."/>
            <person name="Dunwell J.M."/>
            <person name="Nellist C.F."/>
            <person name="Harrison R.J."/>
        </authorList>
    </citation>
    <scope>NUCLEOTIDE SEQUENCE [LARGE SCALE GENOMIC DNA]</scope>
    <source>
        <strain evidence="2 4">SCRP249</strain>
        <strain evidence="1 6">SCRP324</strain>
        <strain evidence="3 5">SCRP333</strain>
    </source>
</reference>
<protein>
    <submittedName>
        <fullName evidence="2">Uncharacterized protein</fullName>
    </submittedName>
</protein>
<evidence type="ECO:0000313" key="3">
    <source>
        <dbReference type="EMBL" id="KAE9293834.1"/>
    </source>
</evidence>
<dbReference type="Proteomes" id="UP000429607">
    <property type="component" value="Unassembled WGS sequence"/>
</dbReference>
<evidence type="ECO:0000313" key="4">
    <source>
        <dbReference type="Proteomes" id="UP000429607"/>
    </source>
</evidence>
<accession>A0A6A3IQG9</accession>
<dbReference type="Proteomes" id="UP000435112">
    <property type="component" value="Unassembled WGS sequence"/>
</dbReference>
<organism evidence="2 4">
    <name type="scientific">Phytophthora rubi</name>
    <dbReference type="NCBI Taxonomy" id="129364"/>
    <lineage>
        <taxon>Eukaryota</taxon>
        <taxon>Sar</taxon>
        <taxon>Stramenopiles</taxon>
        <taxon>Oomycota</taxon>
        <taxon>Peronosporomycetes</taxon>
        <taxon>Peronosporales</taxon>
        <taxon>Peronosporaceae</taxon>
        <taxon>Phytophthora</taxon>
    </lineage>
</organism>
<gene>
    <name evidence="2" type="ORF">PR001_g23213</name>
    <name evidence="1" type="ORF">PR002_g23601</name>
    <name evidence="3" type="ORF">PR003_g24404</name>
</gene>
<dbReference type="Proteomes" id="UP000434957">
    <property type="component" value="Unassembled WGS sequence"/>
</dbReference>
<sequence>MRGAANRLRGSAIIVSQFCFSQGRSCAAFVFSAVDCGLDLLCFADFLSLHLRP</sequence>
<dbReference type="EMBL" id="QXFU01002730">
    <property type="protein sequence ID" value="KAE8982182.1"/>
    <property type="molecule type" value="Genomic_DNA"/>
</dbReference>
<dbReference type="EMBL" id="QXFT01002737">
    <property type="protein sequence ID" value="KAE9293834.1"/>
    <property type="molecule type" value="Genomic_DNA"/>
</dbReference>
<evidence type="ECO:0000313" key="2">
    <source>
        <dbReference type="EMBL" id="KAE8984310.1"/>
    </source>
</evidence>
<name>A0A6A3IQG9_9STRA</name>